<keyword evidence="4" id="KW-1185">Reference proteome</keyword>
<keyword evidence="2" id="KW-0812">Transmembrane</keyword>
<keyword evidence="2" id="KW-0472">Membrane</keyword>
<evidence type="ECO:0000256" key="1">
    <source>
        <dbReference type="SAM" id="MobiDB-lite"/>
    </source>
</evidence>
<dbReference type="EMBL" id="PVQB02000163">
    <property type="protein sequence ID" value="KAF4342062.1"/>
    <property type="molecule type" value="Genomic_DNA"/>
</dbReference>
<reference evidence="3" key="2">
    <citation type="submission" date="2020-02" db="EMBL/GenBank/DDBJ databases">
        <title>Identification and distribution of gene clusters putatively required for synthesis of sphingolipid metabolism inhibitors in phylogenetically diverse species of the filamentous fungus Fusarium.</title>
        <authorList>
            <person name="Kim H.-S."/>
            <person name="Busman M."/>
            <person name="Brown D.W."/>
            <person name="Divon H."/>
            <person name="Uhlig S."/>
            <person name="Proctor R.H."/>
        </authorList>
    </citation>
    <scope>NUCLEOTIDE SEQUENCE</scope>
    <source>
        <strain evidence="3">NRRL 25174</strain>
    </source>
</reference>
<feature type="region of interest" description="Disordered" evidence="1">
    <location>
        <begin position="439"/>
        <end position="484"/>
    </location>
</feature>
<evidence type="ECO:0000313" key="4">
    <source>
        <dbReference type="Proteomes" id="UP000730481"/>
    </source>
</evidence>
<keyword evidence="2" id="KW-1133">Transmembrane helix</keyword>
<feature type="transmembrane region" description="Helical" evidence="2">
    <location>
        <begin position="20"/>
        <end position="41"/>
    </location>
</feature>
<reference evidence="3" key="1">
    <citation type="journal article" date="2017" name="Mycologia">
        <title>Fusarium algeriense, sp. nov., a novel toxigenic crown rot pathogen of durum wheat from Algeria is nested in the Fusarium burgessii species complex.</title>
        <authorList>
            <person name="Laraba I."/>
            <person name="Keddad A."/>
            <person name="Boureghda H."/>
            <person name="Abdallah N."/>
            <person name="Vaughan M.M."/>
            <person name="Proctor R.H."/>
            <person name="Busman M."/>
            <person name="O'Donnell K."/>
        </authorList>
    </citation>
    <scope>NUCLEOTIDE SEQUENCE</scope>
    <source>
        <strain evidence="3">NRRL 25174</strain>
    </source>
</reference>
<sequence>MEHESFFSYPITRPFPFRWFTPVAVVGGVVFIALFTLMNFASSSYELIVQNSLDPNATVSRRGWLQRYPSFLTAKVQPKCQPATLPVNSEFFTNNTALTYTLTSVWEQGKGGQRVISPALTYHRNVLQNCTVYSVEIDFASIDRAGKQIAFCEWGAVVRSYVSCKIDTLAGEVFFNFTQTYDYVPDTTSFDSLGKFLGTGFLSRNQTTQASLWWGESLMSTYWGEVTLMLQDQRGAYRDDDTKIELNKGTISFTASERFRDIEDLRFFEIEYRFYGKEIYEVACCPKLPLPLSAKNLNESDIYPNIWIKADALAKAAYSTILVDLGQTASNHSMLTDAELLKRYTANFSTARLANLKSGPATDSYDALKKKTGPLGATPSVIATTYICQVPRLKPAGNLIVAIIVADIVLLQAVWQLYKLAAETYLSKTRPDPVPCERCLGSSGVQEADDAPPPSMPSQESGLEYFPLVNTPGQNESLFSRRRD</sequence>
<protein>
    <submittedName>
        <fullName evidence="3">Uncharacterized protein</fullName>
    </submittedName>
</protein>
<gene>
    <name evidence="3" type="ORF">FBEOM_3993</name>
</gene>
<name>A0A9P5ANX1_9HYPO</name>
<proteinExistence type="predicted"/>
<accession>A0A9P5ANX1</accession>
<evidence type="ECO:0000313" key="3">
    <source>
        <dbReference type="EMBL" id="KAF4342062.1"/>
    </source>
</evidence>
<organism evidence="3 4">
    <name type="scientific">Fusarium beomiforme</name>
    <dbReference type="NCBI Taxonomy" id="44412"/>
    <lineage>
        <taxon>Eukaryota</taxon>
        <taxon>Fungi</taxon>
        <taxon>Dikarya</taxon>
        <taxon>Ascomycota</taxon>
        <taxon>Pezizomycotina</taxon>
        <taxon>Sordariomycetes</taxon>
        <taxon>Hypocreomycetidae</taxon>
        <taxon>Hypocreales</taxon>
        <taxon>Nectriaceae</taxon>
        <taxon>Fusarium</taxon>
        <taxon>Fusarium burgessii species complex</taxon>
    </lineage>
</organism>
<evidence type="ECO:0000256" key="2">
    <source>
        <dbReference type="SAM" id="Phobius"/>
    </source>
</evidence>
<feature type="transmembrane region" description="Helical" evidence="2">
    <location>
        <begin position="399"/>
        <end position="418"/>
    </location>
</feature>
<dbReference type="Proteomes" id="UP000730481">
    <property type="component" value="Unassembled WGS sequence"/>
</dbReference>
<dbReference type="OrthoDB" id="3220769at2759"/>
<comment type="caution">
    <text evidence="3">The sequence shown here is derived from an EMBL/GenBank/DDBJ whole genome shotgun (WGS) entry which is preliminary data.</text>
</comment>
<dbReference type="AlphaFoldDB" id="A0A9P5ANX1"/>